<dbReference type="RefSeq" id="WP_254101033.1">
    <property type="nucleotide sequence ID" value="NZ_JANATA010000015.1"/>
</dbReference>
<dbReference type="InterPro" id="IPR036942">
    <property type="entry name" value="Beta-barrel_TonB_sf"/>
</dbReference>
<feature type="domain" description="TonB-dependent receptor-like beta-barrel" evidence="11">
    <location>
        <begin position="359"/>
        <end position="833"/>
    </location>
</feature>
<keyword evidence="14" id="KW-1185">Reference proteome</keyword>
<protein>
    <submittedName>
        <fullName evidence="13">TonB-dependent receptor</fullName>
    </submittedName>
</protein>
<dbReference type="Pfam" id="PF07715">
    <property type="entry name" value="Plug"/>
    <property type="match status" value="1"/>
</dbReference>
<dbReference type="InterPro" id="IPR037066">
    <property type="entry name" value="Plug_dom_sf"/>
</dbReference>
<dbReference type="InterPro" id="IPR000531">
    <property type="entry name" value="Beta-barrel_TonB"/>
</dbReference>
<dbReference type="AlphaFoldDB" id="A0AA41X5P6"/>
<dbReference type="GO" id="GO:0009279">
    <property type="term" value="C:cell outer membrane"/>
    <property type="evidence" value="ECO:0007669"/>
    <property type="project" value="UniProtKB-SubCell"/>
</dbReference>
<keyword evidence="6 8" id="KW-0472">Membrane</keyword>
<evidence type="ECO:0000256" key="8">
    <source>
        <dbReference type="PROSITE-ProRule" id="PRU01360"/>
    </source>
</evidence>
<evidence type="ECO:0000313" key="13">
    <source>
        <dbReference type="EMBL" id="MCP3429089.1"/>
    </source>
</evidence>
<evidence type="ECO:0000313" key="14">
    <source>
        <dbReference type="Proteomes" id="UP001165413"/>
    </source>
</evidence>
<feature type="chain" id="PRO_5041224775" evidence="10">
    <location>
        <begin position="32"/>
        <end position="870"/>
    </location>
</feature>
<evidence type="ECO:0000256" key="10">
    <source>
        <dbReference type="SAM" id="SignalP"/>
    </source>
</evidence>
<accession>A0AA41X5P6</accession>
<gene>
    <name evidence="13" type="ORF">NLF92_09055</name>
</gene>
<evidence type="ECO:0000256" key="5">
    <source>
        <dbReference type="ARBA" id="ARBA00023077"/>
    </source>
</evidence>
<keyword evidence="3 8" id="KW-1134">Transmembrane beta strand</keyword>
<dbReference type="EMBL" id="JANATA010000015">
    <property type="protein sequence ID" value="MCP3429089.1"/>
    <property type="molecule type" value="Genomic_DNA"/>
</dbReference>
<keyword evidence="5 9" id="KW-0798">TonB box</keyword>
<dbReference type="PANTHER" id="PTHR47234:SF2">
    <property type="entry name" value="TONB-DEPENDENT RECEPTOR"/>
    <property type="match status" value="1"/>
</dbReference>
<dbReference type="Proteomes" id="UP001165413">
    <property type="component" value="Unassembled WGS sequence"/>
</dbReference>
<dbReference type="PANTHER" id="PTHR47234">
    <property type="match status" value="1"/>
</dbReference>
<comment type="subcellular location">
    <subcellularLocation>
        <location evidence="1 8">Cell outer membrane</location>
        <topology evidence="1 8">Multi-pass membrane protein</topology>
    </subcellularLocation>
</comment>
<dbReference type="Pfam" id="PF00593">
    <property type="entry name" value="TonB_dep_Rec_b-barrel"/>
    <property type="match status" value="1"/>
</dbReference>
<comment type="caution">
    <text evidence="13">The sequence shown here is derived from an EMBL/GenBank/DDBJ whole genome shotgun (WGS) entry which is preliminary data.</text>
</comment>
<evidence type="ECO:0000256" key="9">
    <source>
        <dbReference type="RuleBase" id="RU003357"/>
    </source>
</evidence>
<evidence type="ECO:0000256" key="2">
    <source>
        <dbReference type="ARBA" id="ARBA00022448"/>
    </source>
</evidence>
<evidence type="ECO:0000256" key="3">
    <source>
        <dbReference type="ARBA" id="ARBA00022452"/>
    </source>
</evidence>
<keyword evidence="4 8" id="KW-0812">Transmembrane</keyword>
<dbReference type="Gene3D" id="2.170.130.10">
    <property type="entry name" value="TonB-dependent receptor, plug domain"/>
    <property type="match status" value="1"/>
</dbReference>
<evidence type="ECO:0000256" key="6">
    <source>
        <dbReference type="ARBA" id="ARBA00023136"/>
    </source>
</evidence>
<dbReference type="CDD" id="cd01347">
    <property type="entry name" value="ligand_gated_channel"/>
    <property type="match status" value="1"/>
</dbReference>
<dbReference type="PROSITE" id="PS52016">
    <property type="entry name" value="TONB_DEPENDENT_REC_3"/>
    <property type="match status" value="1"/>
</dbReference>
<dbReference type="InterPro" id="IPR012910">
    <property type="entry name" value="Plug_dom"/>
</dbReference>
<feature type="domain" description="TonB-dependent receptor plug" evidence="12">
    <location>
        <begin position="61"/>
        <end position="169"/>
    </location>
</feature>
<dbReference type="InterPro" id="IPR039426">
    <property type="entry name" value="TonB-dep_rcpt-like"/>
</dbReference>
<dbReference type="Gene3D" id="2.40.170.20">
    <property type="entry name" value="TonB-dependent receptor, beta-barrel domain"/>
    <property type="match status" value="1"/>
</dbReference>
<keyword evidence="13" id="KW-0675">Receptor</keyword>
<name>A0AA41X5P6_9ALTE</name>
<feature type="signal peptide" evidence="10">
    <location>
        <begin position="1"/>
        <end position="31"/>
    </location>
</feature>
<keyword evidence="10" id="KW-0732">Signal</keyword>
<organism evidence="13 14">
    <name type="scientific">Opacimonas viscosa</name>
    <dbReference type="NCBI Taxonomy" id="2961944"/>
    <lineage>
        <taxon>Bacteria</taxon>
        <taxon>Pseudomonadati</taxon>
        <taxon>Pseudomonadota</taxon>
        <taxon>Gammaproteobacteria</taxon>
        <taxon>Alteromonadales</taxon>
        <taxon>Alteromonadaceae</taxon>
        <taxon>Opacimonas</taxon>
    </lineage>
</organism>
<evidence type="ECO:0000256" key="1">
    <source>
        <dbReference type="ARBA" id="ARBA00004571"/>
    </source>
</evidence>
<evidence type="ECO:0000259" key="12">
    <source>
        <dbReference type="Pfam" id="PF07715"/>
    </source>
</evidence>
<evidence type="ECO:0000256" key="4">
    <source>
        <dbReference type="ARBA" id="ARBA00022692"/>
    </source>
</evidence>
<keyword evidence="7 8" id="KW-0998">Cell outer membrane</keyword>
<evidence type="ECO:0000259" key="11">
    <source>
        <dbReference type="Pfam" id="PF00593"/>
    </source>
</evidence>
<proteinExistence type="inferred from homology"/>
<keyword evidence="2 8" id="KW-0813">Transport</keyword>
<sequence length="870" mass="94645">MFTNTKLAKSIQLAIAFGAVSGLSVSTAALAQDSDEAEAEVVEKIQVTGSRIKRADLEGALPVTVIDREAIDFSGQTSVADLLRNTSFNSTGSFRPQSGSSAQGVSQINLRGLGASRSLVLVDGRRLARSPSTGSSQDLNGIPAAAVERIEILTDGASAVYGSDAIGGVVNIITRKDFNGVEMRLGAAQIEREGGDREEGSLIFGASSDKGSMLGGVSWNSRDIIFARDFPWYSAGGSFYSQNFRDYNRTDASWTRIPNACDQGEFYTIPYGPAITDSAGENNRCGFNFASVSADEASTGNVGFFMNSRYEINDDWSVYANMNMTKSKSFGRYAPSLAFVDVDAASPNNPTNPDSPYYDPAFNHSLYNADADPTVGSNAVSILHRFAGLGNRDGYVDNYLQDLLVGFEGDIDGVLVDFGVRRNKSKTYDIGRNYVVIPIAEQYMNEGTYLVGDLERNPESVLNSMKATISRIGDYNQDEVFGSVQFDLFDMEGGTAVAIVGGEWRDILYSDQYDSLSEGGVIGGSAGNSAGGTRQASAAFVEAVFPVQDDLEVTAALRRDRYSDYGSDVSPKLSVRYNPTDELVLRASYGEGFRAPTLDILTQKESFSADSVRDPQHCLAVGLAETCSDQINAYSIANPFLESETSEQFALGLAYEATEWLDFSLDYFNIQINNRIKSFTSGELINLINTGQNLPAGMSVERNQFGEIERIVRGFGNQGTLETSGLDLNLNTNFDLNEYGAIRQNLTVSYTQKYDVDGNSQLDFSAFPQYRGVLANIYSIGDFDIAWNVNIIGDTARLSGSEYLPVPHWITNDIQVTYNADWNGKITVGARNVGGKDPILDTDPDGSRDYNFSLYDGYGRIVYARYTQSF</sequence>
<reference evidence="13" key="1">
    <citation type="submission" date="2022-07" db="EMBL/GenBank/DDBJ databases">
        <title>Characterization of the Novel Bacterium Alteromonas immobilis LMIT006 and Alteromonas gregis LMIT007.</title>
        <authorList>
            <person name="Lin X."/>
        </authorList>
    </citation>
    <scope>NUCLEOTIDE SEQUENCE</scope>
    <source>
        <strain evidence="13">LMIT007</strain>
    </source>
</reference>
<evidence type="ECO:0000256" key="7">
    <source>
        <dbReference type="ARBA" id="ARBA00023237"/>
    </source>
</evidence>
<comment type="similarity">
    <text evidence="8 9">Belongs to the TonB-dependent receptor family.</text>
</comment>
<dbReference type="SUPFAM" id="SSF56935">
    <property type="entry name" value="Porins"/>
    <property type="match status" value="1"/>
</dbReference>